<dbReference type="InterPro" id="IPR000700">
    <property type="entry name" value="PAS-assoc_C"/>
</dbReference>
<evidence type="ECO:0000259" key="4">
    <source>
        <dbReference type="PROSITE" id="PS50887"/>
    </source>
</evidence>
<accession>A0ABW8IAF8</accession>
<evidence type="ECO:0000259" key="2">
    <source>
        <dbReference type="PROSITE" id="PS50113"/>
    </source>
</evidence>
<dbReference type="InterPro" id="IPR052155">
    <property type="entry name" value="Biofilm_reg_signaling"/>
</dbReference>
<proteinExistence type="predicted"/>
<dbReference type="Pfam" id="PF00990">
    <property type="entry name" value="GGDEF"/>
    <property type="match status" value="1"/>
</dbReference>
<dbReference type="PANTHER" id="PTHR44757">
    <property type="entry name" value="DIGUANYLATE CYCLASE DGCP"/>
    <property type="match status" value="1"/>
</dbReference>
<reference evidence="5 6" key="1">
    <citation type="submission" date="2023-07" db="EMBL/GenBank/DDBJ databases">
        <title>Bacillus lucianemedeirus sp. nov, a new species isolated from an immunobiological production facility.</title>
        <authorList>
            <person name="Costa L.V."/>
            <person name="Miranda R.V.S.L."/>
            <person name="Brandao M.L.L."/>
            <person name="Reis C.M.F."/>
            <person name="Frazao A.M."/>
            <person name="Cruz F.V."/>
            <person name="Baio P.V.P."/>
            <person name="Veras J.F.C."/>
            <person name="Ramos J.N."/>
            <person name="Vieira V."/>
        </authorList>
    </citation>
    <scope>NUCLEOTIDE SEQUENCE [LARGE SCALE GENOMIC DNA]</scope>
    <source>
        <strain evidence="5 6">B190/17</strain>
    </source>
</reference>
<evidence type="ECO:0000259" key="1">
    <source>
        <dbReference type="PROSITE" id="PS50112"/>
    </source>
</evidence>
<dbReference type="SUPFAM" id="SSF55785">
    <property type="entry name" value="PYP-like sensor domain (PAS domain)"/>
    <property type="match status" value="1"/>
</dbReference>
<dbReference type="InterPro" id="IPR001633">
    <property type="entry name" value="EAL_dom"/>
</dbReference>
<dbReference type="NCBIfam" id="TIGR00229">
    <property type="entry name" value="sensory_box"/>
    <property type="match status" value="1"/>
</dbReference>
<keyword evidence="6" id="KW-1185">Reference proteome</keyword>
<feature type="domain" description="PAS" evidence="1">
    <location>
        <begin position="35"/>
        <end position="90"/>
    </location>
</feature>
<name>A0ABW8IAF8_9BACI</name>
<dbReference type="Pfam" id="PF08448">
    <property type="entry name" value="PAS_4"/>
    <property type="match status" value="1"/>
</dbReference>
<organism evidence="5 6">
    <name type="scientific">Bacillus lumedeiriae</name>
    <dbReference type="NCBI Taxonomy" id="3058829"/>
    <lineage>
        <taxon>Bacteria</taxon>
        <taxon>Bacillati</taxon>
        <taxon>Bacillota</taxon>
        <taxon>Bacilli</taxon>
        <taxon>Bacillales</taxon>
        <taxon>Bacillaceae</taxon>
        <taxon>Bacillus</taxon>
    </lineage>
</organism>
<dbReference type="SMART" id="SM00052">
    <property type="entry name" value="EAL"/>
    <property type="match status" value="1"/>
</dbReference>
<dbReference type="CDD" id="cd01948">
    <property type="entry name" value="EAL"/>
    <property type="match status" value="1"/>
</dbReference>
<feature type="domain" description="GGDEF" evidence="4">
    <location>
        <begin position="183"/>
        <end position="316"/>
    </location>
</feature>
<evidence type="ECO:0000313" key="6">
    <source>
        <dbReference type="Proteomes" id="UP001619911"/>
    </source>
</evidence>
<dbReference type="Gene3D" id="3.30.70.270">
    <property type="match status" value="1"/>
</dbReference>
<dbReference type="InterPro" id="IPR035919">
    <property type="entry name" value="EAL_sf"/>
</dbReference>
<dbReference type="Pfam" id="PF00563">
    <property type="entry name" value="EAL"/>
    <property type="match status" value="1"/>
</dbReference>
<dbReference type="PROSITE" id="PS50113">
    <property type="entry name" value="PAC"/>
    <property type="match status" value="1"/>
</dbReference>
<dbReference type="RefSeq" id="WP_404316536.1">
    <property type="nucleotide sequence ID" value="NZ_JAUIYO010000004.1"/>
</dbReference>
<dbReference type="InterPro" id="IPR029787">
    <property type="entry name" value="Nucleotide_cyclase"/>
</dbReference>
<feature type="domain" description="PAC" evidence="2">
    <location>
        <begin position="97"/>
        <end position="153"/>
    </location>
</feature>
<dbReference type="SUPFAM" id="SSF141868">
    <property type="entry name" value="EAL domain-like"/>
    <property type="match status" value="1"/>
</dbReference>
<dbReference type="PROSITE" id="PS50887">
    <property type="entry name" value="GGDEF"/>
    <property type="match status" value="1"/>
</dbReference>
<dbReference type="EMBL" id="JAUIYO010000004">
    <property type="protein sequence ID" value="MFK2825694.1"/>
    <property type="molecule type" value="Genomic_DNA"/>
</dbReference>
<gene>
    <name evidence="5" type="ORF">QYG89_08370</name>
</gene>
<evidence type="ECO:0000259" key="3">
    <source>
        <dbReference type="PROSITE" id="PS50883"/>
    </source>
</evidence>
<dbReference type="Gene3D" id="3.30.450.20">
    <property type="entry name" value="PAS domain"/>
    <property type="match status" value="1"/>
</dbReference>
<sequence length="580" mass="65271">MNSSIKGSVEEKQNDFHQAEAFASLISAMTPLNIEILNALPVHVFLEDRSGRTVFANRIACEKNGKTLDELIGKTVFDFFSPAVAEKVRRHDVQTWQDKQLRMRETIVDFNGVPTHMLAGTTIIQDEQTGEEYLLGFSFDISERVEAEEKLEKLAFYDPLTGLPNRRYVEHRGNQYLKSRQNSVSALLVFDLDYFKKINDSLGHEAGDLLLKETANRLRTLEAENILAARVSGDEFALLVSGAGHMDEVSMLCEKLLALFQKPFIVLGKKVPMSASIGVSVWPRDGKDIHSLLIHADIAVNSLKSKGRNDYRFYDASMKESAHRRLEKEISLSLGLENEEFILHYQPKVHISTREVYGMEALVRWNSEKGLIYPGDFIELAEETGLIVPLGEWVLREACRQCKEWHEMGYTHLKISVNVSAVQFQKQNFAEVTARILRETGLEPSALELELTESTVMERPQEAAVILLRLQQLGVAISIDDFGTGFSSFSYLKQFPMNALKIDRSFIQNIEEGKADAAIAKAMIGLARNLHLMIVAEGVENEKQMAILQEADCDAAQGYFLSRPLDADAFLAYLESSKVN</sequence>
<evidence type="ECO:0000313" key="5">
    <source>
        <dbReference type="EMBL" id="MFK2825694.1"/>
    </source>
</evidence>
<protein>
    <submittedName>
        <fullName evidence="5">EAL domain-containing protein</fullName>
    </submittedName>
</protein>
<dbReference type="NCBIfam" id="TIGR00254">
    <property type="entry name" value="GGDEF"/>
    <property type="match status" value="1"/>
</dbReference>
<dbReference type="Proteomes" id="UP001619911">
    <property type="component" value="Unassembled WGS sequence"/>
</dbReference>
<dbReference type="Gene3D" id="3.20.20.450">
    <property type="entry name" value="EAL domain"/>
    <property type="match status" value="1"/>
</dbReference>
<dbReference type="PROSITE" id="PS50112">
    <property type="entry name" value="PAS"/>
    <property type="match status" value="1"/>
</dbReference>
<dbReference type="SUPFAM" id="SSF55073">
    <property type="entry name" value="Nucleotide cyclase"/>
    <property type="match status" value="1"/>
</dbReference>
<dbReference type="CDD" id="cd00130">
    <property type="entry name" value="PAS"/>
    <property type="match status" value="1"/>
</dbReference>
<dbReference type="InterPro" id="IPR013656">
    <property type="entry name" value="PAS_4"/>
</dbReference>
<dbReference type="InterPro" id="IPR035965">
    <property type="entry name" value="PAS-like_dom_sf"/>
</dbReference>
<dbReference type="CDD" id="cd01949">
    <property type="entry name" value="GGDEF"/>
    <property type="match status" value="1"/>
</dbReference>
<dbReference type="InterPro" id="IPR043128">
    <property type="entry name" value="Rev_trsase/Diguanyl_cyclase"/>
</dbReference>
<feature type="domain" description="EAL" evidence="3">
    <location>
        <begin position="323"/>
        <end position="578"/>
    </location>
</feature>
<dbReference type="PROSITE" id="PS50883">
    <property type="entry name" value="EAL"/>
    <property type="match status" value="1"/>
</dbReference>
<dbReference type="InterPro" id="IPR000160">
    <property type="entry name" value="GGDEF_dom"/>
</dbReference>
<dbReference type="PANTHER" id="PTHR44757:SF2">
    <property type="entry name" value="BIOFILM ARCHITECTURE MAINTENANCE PROTEIN MBAA"/>
    <property type="match status" value="1"/>
</dbReference>
<dbReference type="InterPro" id="IPR000014">
    <property type="entry name" value="PAS"/>
</dbReference>
<dbReference type="SMART" id="SM00267">
    <property type="entry name" value="GGDEF"/>
    <property type="match status" value="1"/>
</dbReference>
<comment type="caution">
    <text evidence="5">The sequence shown here is derived from an EMBL/GenBank/DDBJ whole genome shotgun (WGS) entry which is preliminary data.</text>
</comment>